<feature type="region of interest" description="Disordered" evidence="10">
    <location>
        <begin position="457"/>
        <end position="514"/>
    </location>
</feature>
<dbReference type="InterPro" id="IPR001442">
    <property type="entry name" value="Collagen_IV_NC"/>
</dbReference>
<sequence>MIFFYSADGVKGIVGDIGFQGPVGLPGLDGLPGLRGDIGFPGLQGDIGYSIPGIKGERGDVGLPGFDGIDGLDGEVGDIGETGAPGFRGRKGERGLIGDIGEEGFEGREGLIGLKGMKGDPAPLNQFRPKPGYDGLRGEKGETGDKGFPGTPGLVGYRGLKGYQGLQGLTGLPGAPGLKGEKGFRGPPGVNGLDGFRGPPGENGDDAPPPPPPKSRGFVFTRHSQSVTVPRCPVNTNLLWEGYSFVSIIGSGRSVGQDLGTSGSCLRQFSTMPFMFCNLNNVCSYAENNDDSIWLTTGEPMPMSMTPIPAREMEKYVSRCAVCETTTRLIALHSQSMEIPDCPQGWEEAWIGYSYYMQTSDANGNSHQNLISPGSCLEEFRAQPVIECHGRGSCNIFDGITSFWLTVIEDSEQFRKPKQQTLKADQTSKISRCSVCRKMDNSLRSRTVSRVQLPNASAFSQRETEISNSFRSNDVTAINQPEVQRFPQPPRRRPRPGSRTSPRRSNRSRDQQQG</sequence>
<evidence type="ECO:0000256" key="7">
    <source>
        <dbReference type="ARBA" id="ARBA00023119"/>
    </source>
</evidence>
<dbReference type="InterPro" id="IPR008160">
    <property type="entry name" value="Collagen"/>
</dbReference>
<evidence type="ECO:0000259" key="11">
    <source>
        <dbReference type="PROSITE" id="PS51403"/>
    </source>
</evidence>
<accession>A0A9J6C1Q6</accession>
<dbReference type="AlphaFoldDB" id="A0A9J6C1Q6"/>
<dbReference type="FunFam" id="2.170.240.10:FF:000001">
    <property type="entry name" value="Collagen IV alpha 1 chain"/>
    <property type="match status" value="1"/>
</dbReference>
<evidence type="ECO:0000313" key="13">
    <source>
        <dbReference type="Proteomes" id="UP001107558"/>
    </source>
</evidence>
<dbReference type="GO" id="GO:0009792">
    <property type="term" value="P:embryo development ending in birth or egg hatching"/>
    <property type="evidence" value="ECO:0007669"/>
    <property type="project" value="UniProtKB-ARBA"/>
</dbReference>
<dbReference type="InterPro" id="IPR016187">
    <property type="entry name" value="CTDL_fold"/>
</dbReference>
<dbReference type="PANTHER" id="PTHR37456">
    <property type="entry name" value="SI:CH211-266K2.1"/>
    <property type="match status" value="1"/>
</dbReference>
<keyword evidence="3" id="KW-0272">Extracellular matrix</keyword>
<feature type="compositionally biased region" description="Polar residues" evidence="10">
    <location>
        <begin position="457"/>
        <end position="482"/>
    </location>
</feature>
<proteinExistence type="predicted"/>
<evidence type="ECO:0000256" key="5">
    <source>
        <dbReference type="ARBA" id="ARBA00022737"/>
    </source>
</evidence>
<dbReference type="EMBL" id="JADBJN010000002">
    <property type="protein sequence ID" value="KAG5675946.1"/>
    <property type="molecule type" value="Genomic_DNA"/>
</dbReference>
<dbReference type="Pfam" id="PF01413">
    <property type="entry name" value="C4"/>
    <property type="match status" value="2"/>
</dbReference>
<dbReference type="GO" id="GO:0005604">
    <property type="term" value="C:basement membrane"/>
    <property type="evidence" value="ECO:0007669"/>
    <property type="project" value="UniProtKB-SubCell"/>
</dbReference>
<evidence type="ECO:0000256" key="8">
    <source>
        <dbReference type="ARBA" id="ARBA00023157"/>
    </source>
</evidence>
<dbReference type="InterPro" id="IPR050938">
    <property type="entry name" value="Collagen_Structural_Proteins"/>
</dbReference>
<keyword evidence="7" id="KW-0176">Collagen</keyword>
<dbReference type="Gene3D" id="2.170.240.10">
    <property type="entry name" value="Collagen IV, non-collagenous"/>
    <property type="match status" value="1"/>
</dbReference>
<evidence type="ECO:0000256" key="10">
    <source>
        <dbReference type="SAM" id="MobiDB-lite"/>
    </source>
</evidence>
<keyword evidence="6" id="KW-0084">Basement membrane</keyword>
<keyword evidence="2" id="KW-0964">Secreted</keyword>
<evidence type="ECO:0000256" key="2">
    <source>
        <dbReference type="ARBA" id="ARBA00022525"/>
    </source>
</evidence>
<dbReference type="Pfam" id="PF01391">
    <property type="entry name" value="Collagen"/>
    <property type="match status" value="1"/>
</dbReference>
<keyword evidence="13" id="KW-1185">Reference proteome</keyword>
<feature type="region of interest" description="Disordered" evidence="10">
    <location>
        <begin position="178"/>
        <end position="218"/>
    </location>
</feature>
<keyword evidence="8" id="KW-1015">Disulfide bond</keyword>
<feature type="compositionally biased region" description="Basic residues" evidence="10">
    <location>
        <begin position="490"/>
        <end position="506"/>
    </location>
</feature>
<protein>
    <recommendedName>
        <fullName evidence="11">Collagen IV NC1 domain-containing protein</fullName>
    </recommendedName>
</protein>
<evidence type="ECO:0000256" key="3">
    <source>
        <dbReference type="ARBA" id="ARBA00022530"/>
    </source>
</evidence>
<organism evidence="12 13">
    <name type="scientific">Polypedilum vanderplanki</name>
    <name type="common">Sleeping chironomid midge</name>
    <dbReference type="NCBI Taxonomy" id="319348"/>
    <lineage>
        <taxon>Eukaryota</taxon>
        <taxon>Metazoa</taxon>
        <taxon>Ecdysozoa</taxon>
        <taxon>Arthropoda</taxon>
        <taxon>Hexapoda</taxon>
        <taxon>Insecta</taxon>
        <taxon>Pterygota</taxon>
        <taxon>Neoptera</taxon>
        <taxon>Endopterygota</taxon>
        <taxon>Diptera</taxon>
        <taxon>Nematocera</taxon>
        <taxon>Chironomoidea</taxon>
        <taxon>Chironomidae</taxon>
        <taxon>Chironominae</taxon>
        <taxon>Polypedilum</taxon>
        <taxon>Polypedilum</taxon>
    </lineage>
</organism>
<comment type="caution">
    <text evidence="12">The sequence shown here is derived from an EMBL/GenBank/DDBJ whole genome shotgun (WGS) entry which is preliminary data.</text>
</comment>
<gene>
    <name evidence="12" type="ORF">PVAND_005803</name>
</gene>
<dbReference type="GO" id="GO:0005201">
    <property type="term" value="F:extracellular matrix structural constituent"/>
    <property type="evidence" value="ECO:0007669"/>
    <property type="project" value="InterPro"/>
</dbReference>
<dbReference type="GO" id="GO:0005581">
    <property type="term" value="C:collagen trimer"/>
    <property type="evidence" value="ECO:0007669"/>
    <property type="project" value="UniProtKB-KW"/>
</dbReference>
<comment type="subunit">
    <text evidence="9">Trimers of two alpha 1(IV) and one alpha 2(IV) chain. Type IV collagen forms a mesh-like network linked through intermolecular interactions between 7S domains and between NC1 domains.</text>
</comment>
<dbReference type="InterPro" id="IPR036954">
    <property type="entry name" value="Collagen_IV_NC_sf"/>
</dbReference>
<evidence type="ECO:0000256" key="1">
    <source>
        <dbReference type="ARBA" id="ARBA00004302"/>
    </source>
</evidence>
<evidence type="ECO:0000256" key="4">
    <source>
        <dbReference type="ARBA" id="ARBA00022729"/>
    </source>
</evidence>
<dbReference type="Proteomes" id="UP001107558">
    <property type="component" value="Chromosome 2"/>
</dbReference>
<reference evidence="12" key="1">
    <citation type="submission" date="2021-03" db="EMBL/GenBank/DDBJ databases">
        <title>Chromosome level genome of the anhydrobiotic midge Polypedilum vanderplanki.</title>
        <authorList>
            <person name="Yoshida Y."/>
            <person name="Kikawada T."/>
            <person name="Gusev O."/>
        </authorList>
    </citation>
    <scope>NUCLEOTIDE SEQUENCE</scope>
    <source>
        <strain evidence="12">NIAS01</strain>
        <tissue evidence="12">Whole body or cell culture</tissue>
    </source>
</reference>
<keyword evidence="4" id="KW-0732">Signal</keyword>
<dbReference type="OrthoDB" id="10071882at2759"/>
<keyword evidence="5" id="KW-0677">Repeat</keyword>
<feature type="domain" description="Collagen IV NC1" evidence="11">
    <location>
        <begin position="217"/>
        <end position="440"/>
    </location>
</feature>
<evidence type="ECO:0000256" key="6">
    <source>
        <dbReference type="ARBA" id="ARBA00022869"/>
    </source>
</evidence>
<dbReference type="SMART" id="SM00111">
    <property type="entry name" value="C4"/>
    <property type="match status" value="2"/>
</dbReference>
<dbReference type="PROSITE" id="PS51403">
    <property type="entry name" value="NC1_IV"/>
    <property type="match status" value="1"/>
</dbReference>
<name>A0A9J6C1Q6_POLVA</name>
<dbReference type="PANTHER" id="PTHR37456:SF3">
    <property type="entry name" value="COLLAGEN ALPHA-1(XXV) CHAIN"/>
    <property type="match status" value="1"/>
</dbReference>
<evidence type="ECO:0000313" key="12">
    <source>
        <dbReference type="EMBL" id="KAG5675946.1"/>
    </source>
</evidence>
<comment type="subcellular location">
    <subcellularLocation>
        <location evidence="1">Secreted</location>
        <location evidence="1">Extracellular space</location>
        <location evidence="1">Extracellular matrix</location>
        <location evidence="1">Basement membrane</location>
    </subcellularLocation>
</comment>
<evidence type="ECO:0000256" key="9">
    <source>
        <dbReference type="ARBA" id="ARBA00064856"/>
    </source>
</evidence>
<dbReference type="SUPFAM" id="SSF56436">
    <property type="entry name" value="C-type lectin-like"/>
    <property type="match status" value="2"/>
</dbReference>
<feature type="region of interest" description="Disordered" evidence="10">
    <location>
        <begin position="81"/>
        <end position="100"/>
    </location>
</feature>